<accession>A0A6G4R0S0</accession>
<proteinExistence type="predicted"/>
<comment type="caution">
    <text evidence="2">The sequence shown here is derived from an EMBL/GenBank/DDBJ whole genome shotgun (WGS) entry which is preliminary data.</text>
</comment>
<dbReference type="EMBL" id="JAAKGT010000008">
    <property type="protein sequence ID" value="NGM51174.1"/>
    <property type="molecule type" value="Genomic_DNA"/>
</dbReference>
<dbReference type="RefSeq" id="WP_165260390.1">
    <property type="nucleotide sequence ID" value="NZ_JAAKGT010000008.1"/>
</dbReference>
<organism evidence="2">
    <name type="scientific">Caulobacter sp. 602-2</name>
    <dbReference type="NCBI Taxonomy" id="2710887"/>
    <lineage>
        <taxon>Bacteria</taxon>
        <taxon>Pseudomonadati</taxon>
        <taxon>Pseudomonadota</taxon>
        <taxon>Alphaproteobacteria</taxon>
        <taxon>Caulobacterales</taxon>
        <taxon>Caulobacteraceae</taxon>
        <taxon>Caulobacter</taxon>
    </lineage>
</organism>
<keyword evidence="1" id="KW-0472">Membrane</keyword>
<gene>
    <name evidence="2" type="ORF">G5B46_16305</name>
</gene>
<sequence>MAYLFGALICLLASVAPYALLMQLSVGAGRAEFHISWFVFSLAIAAVGLVFCGLGWRRARIAAALLGLALLGPGALSMVLLREALA</sequence>
<evidence type="ECO:0000313" key="2">
    <source>
        <dbReference type="EMBL" id="NGM51174.1"/>
    </source>
</evidence>
<dbReference type="AlphaFoldDB" id="A0A6G4R0S0"/>
<keyword evidence="1" id="KW-1133">Transmembrane helix</keyword>
<name>A0A6G4R0S0_9CAUL</name>
<feature type="transmembrane region" description="Helical" evidence="1">
    <location>
        <begin position="37"/>
        <end position="56"/>
    </location>
</feature>
<keyword evidence="1" id="KW-0812">Transmembrane</keyword>
<evidence type="ECO:0000256" key="1">
    <source>
        <dbReference type="SAM" id="Phobius"/>
    </source>
</evidence>
<feature type="transmembrane region" description="Helical" evidence="1">
    <location>
        <begin position="63"/>
        <end position="81"/>
    </location>
</feature>
<reference evidence="2" key="1">
    <citation type="submission" date="2020-02" db="EMBL/GenBank/DDBJ databases">
        <authorList>
            <person name="Gao J."/>
            <person name="Sun J."/>
        </authorList>
    </citation>
    <scope>NUCLEOTIDE SEQUENCE</scope>
    <source>
        <strain evidence="2">602-2</strain>
    </source>
</reference>
<protein>
    <submittedName>
        <fullName evidence="2">Uncharacterized protein</fullName>
    </submittedName>
</protein>